<reference evidence="2 3" key="1">
    <citation type="submission" date="2019-07" db="EMBL/GenBank/DDBJ databases">
        <title>Cryptosporangium phraense sp. nov., isolated from plant litter.</title>
        <authorList>
            <person name="Suriyachadkun C."/>
        </authorList>
    </citation>
    <scope>NUCLEOTIDE SEQUENCE [LARGE SCALE GENOMIC DNA]</scope>
    <source>
        <strain evidence="2 3">A-T 5661</strain>
    </source>
</reference>
<dbReference type="InterPro" id="IPR042070">
    <property type="entry name" value="PucR_C-HTH_sf"/>
</dbReference>
<dbReference type="Pfam" id="PF00126">
    <property type="entry name" value="HTH_1"/>
    <property type="match status" value="1"/>
</dbReference>
<dbReference type="Proteomes" id="UP000317982">
    <property type="component" value="Unassembled WGS sequence"/>
</dbReference>
<accession>A0A545AGB8</accession>
<dbReference type="AlphaFoldDB" id="A0A545AGB8"/>
<organism evidence="2 3">
    <name type="scientific">Cryptosporangium phraense</name>
    <dbReference type="NCBI Taxonomy" id="2593070"/>
    <lineage>
        <taxon>Bacteria</taxon>
        <taxon>Bacillati</taxon>
        <taxon>Actinomycetota</taxon>
        <taxon>Actinomycetes</taxon>
        <taxon>Cryptosporangiales</taxon>
        <taxon>Cryptosporangiaceae</taxon>
        <taxon>Cryptosporangium</taxon>
    </lineage>
</organism>
<dbReference type="OrthoDB" id="5051269at2"/>
<proteinExistence type="predicted"/>
<name>A0A545AGB8_9ACTN</name>
<protein>
    <recommendedName>
        <fullName evidence="1">HTH lysR-type domain-containing protein</fullName>
    </recommendedName>
</protein>
<comment type="caution">
    <text evidence="2">The sequence shown here is derived from an EMBL/GenBank/DDBJ whole genome shotgun (WGS) entry which is preliminary data.</text>
</comment>
<dbReference type="GO" id="GO:0003700">
    <property type="term" value="F:DNA-binding transcription factor activity"/>
    <property type="evidence" value="ECO:0007669"/>
    <property type="project" value="InterPro"/>
</dbReference>
<feature type="domain" description="HTH lysR-type" evidence="1">
    <location>
        <begin position="270"/>
        <end position="311"/>
    </location>
</feature>
<evidence type="ECO:0000313" key="3">
    <source>
        <dbReference type="Proteomes" id="UP000317982"/>
    </source>
</evidence>
<gene>
    <name evidence="2" type="ORF">FL583_35160</name>
</gene>
<dbReference type="InParanoid" id="A0A545AGB8"/>
<keyword evidence="3" id="KW-1185">Reference proteome</keyword>
<dbReference type="EMBL" id="VIRS01000042">
    <property type="protein sequence ID" value="TQS40373.1"/>
    <property type="molecule type" value="Genomic_DNA"/>
</dbReference>
<evidence type="ECO:0000259" key="1">
    <source>
        <dbReference type="Pfam" id="PF00126"/>
    </source>
</evidence>
<dbReference type="InterPro" id="IPR000847">
    <property type="entry name" value="LysR_HTH_N"/>
</dbReference>
<dbReference type="Gene3D" id="1.10.10.2840">
    <property type="entry name" value="PucR C-terminal helix-turn-helix domain"/>
    <property type="match status" value="1"/>
</dbReference>
<dbReference type="InterPro" id="IPR036390">
    <property type="entry name" value="WH_DNA-bd_sf"/>
</dbReference>
<dbReference type="SUPFAM" id="SSF46785">
    <property type="entry name" value="Winged helix' DNA-binding domain"/>
    <property type="match status" value="1"/>
</dbReference>
<evidence type="ECO:0000313" key="2">
    <source>
        <dbReference type="EMBL" id="TQS40373.1"/>
    </source>
</evidence>
<sequence>MRELINKLSVVDGDAATALRVISHFEALVDQRASTPAMLRAAAALAGCPAGLHDAGRGVHVCFDARGRRLPADSVPSSATVERWERLTVWLTRDGAAGPLDQLILERCARSIDAVAQTRDAHPSLAAIRIACDPDSGLAERRAAVRHLGLGATVEVVATSVGEADGLPPGPVLDGLRIHLLAPSDVVPTAIAAGRTTSTSDDLPDARRRAATALRLAVDPITGGPVHVRYEELGSLAALAEQFDAEAAAAVPDVRRIEELCAQRPWVTAVIDAVLSHSSIREAARRLNLHHSTLHQRIVWVESHLGYALLSPAGYARAATTVALWRIARSPG</sequence>
<dbReference type="RefSeq" id="WP_142709217.1">
    <property type="nucleotide sequence ID" value="NZ_VIRS01000042.1"/>
</dbReference>